<feature type="transmembrane region" description="Helical" evidence="2">
    <location>
        <begin position="485"/>
        <end position="507"/>
    </location>
</feature>
<evidence type="ECO:0000313" key="5">
    <source>
        <dbReference type="Proteomes" id="UP000663859"/>
    </source>
</evidence>
<keyword evidence="2" id="KW-1133">Transmembrane helix</keyword>
<dbReference type="AlphaFoldDB" id="A0A8J2BII1"/>
<evidence type="ECO:0000256" key="2">
    <source>
        <dbReference type="SAM" id="Phobius"/>
    </source>
</evidence>
<accession>A0A8J2BII1</accession>
<dbReference type="EMBL" id="CAJNOB010000001">
    <property type="protein sequence ID" value="CAF0689232.1"/>
    <property type="molecule type" value="Genomic_DNA"/>
</dbReference>
<evidence type="ECO:0000256" key="1">
    <source>
        <dbReference type="SAM" id="MobiDB-lite"/>
    </source>
</evidence>
<evidence type="ECO:0000313" key="4">
    <source>
        <dbReference type="EMBL" id="CAF0689232.1"/>
    </source>
</evidence>
<comment type="caution">
    <text evidence="4">The sequence shown here is derived from an EMBL/GenBank/DDBJ whole genome shotgun (WGS) entry which is preliminary data.</text>
</comment>
<protein>
    <recommendedName>
        <fullName evidence="3">CHASE2 domain-containing protein</fullName>
    </recommendedName>
</protein>
<keyword evidence="2" id="KW-0812">Transmembrane</keyword>
<reference evidence="4" key="1">
    <citation type="submission" date="2021-02" db="EMBL/GenBank/DDBJ databases">
        <authorList>
            <person name="Cremers G."/>
            <person name="Picone N."/>
        </authorList>
    </citation>
    <scope>NUCLEOTIDE SEQUENCE</scope>
    <source>
        <strain evidence="4">PQ17</strain>
    </source>
</reference>
<sequence>MPVGSEIDGPRVARARPAREPLRGTARALAPRAKNVVWPGHGGHRTTEEKKRGPCPPETAAQNSSEKKVVTPRISGFPSVARLVGRFPQRPLREPWQEAVTMGFLGLLWTAVVGVFYVLGLTEPLDSWFADRWESWRPLPPSAPPVALVEINEIPTDRPWPWPRLEFAVVLRELARVRPKSVVVEPLLYQKEASFAAFDDTFRAVLGRFPHVALSGAALLSQEGGARPGPRLVSLRLLNPLPDRFPRYQSVWEPPVGLPEGSWVGISNLEPEAQGTVRGLPLVFRVGRSLHASLALVAAGIQLGADLSRCELDPVGQIVLLRDHEGRIVRKIPIDAEGRLRLRFSSWKRPLARVSYGSFLVGMNELIHGGAVPEELRELEGRQVWIGLTDPAVARYLQTPRGKASPVEIQLRGALQLMEGDFLVPTPRWALFGFLLLAVGAGARIFPYIPLFGALLVWIGIGLLPTLLSVVALRLEGKIFPVATYWIGIVGLLGAALASRVWGYHYVRARRR</sequence>
<dbReference type="InterPro" id="IPR007890">
    <property type="entry name" value="CHASE2"/>
</dbReference>
<keyword evidence="2" id="KW-0472">Membrane</keyword>
<feature type="transmembrane region" description="Helical" evidence="2">
    <location>
        <begin position="453"/>
        <end position="473"/>
    </location>
</feature>
<organism evidence="4 5">
    <name type="scientific">Candidatus Methylacidithermus pantelleriae</name>
    <dbReference type="NCBI Taxonomy" id="2744239"/>
    <lineage>
        <taxon>Bacteria</taxon>
        <taxon>Pseudomonadati</taxon>
        <taxon>Verrucomicrobiota</taxon>
        <taxon>Methylacidiphilae</taxon>
        <taxon>Methylacidiphilales</taxon>
        <taxon>Methylacidiphilaceae</taxon>
        <taxon>Candidatus Methylacidithermus</taxon>
    </lineage>
</organism>
<proteinExistence type="predicted"/>
<keyword evidence="5" id="KW-1185">Reference proteome</keyword>
<feature type="region of interest" description="Disordered" evidence="1">
    <location>
        <begin position="1"/>
        <end position="70"/>
    </location>
</feature>
<dbReference type="Proteomes" id="UP000663859">
    <property type="component" value="Unassembled WGS sequence"/>
</dbReference>
<name>A0A8J2BII1_9BACT</name>
<feature type="domain" description="CHASE2" evidence="3">
    <location>
        <begin position="122"/>
        <end position="446"/>
    </location>
</feature>
<dbReference type="SMART" id="SM01080">
    <property type="entry name" value="CHASE2"/>
    <property type="match status" value="1"/>
</dbReference>
<gene>
    <name evidence="4" type="ORF">MPNT_10154</name>
</gene>
<dbReference type="Pfam" id="PF05226">
    <property type="entry name" value="CHASE2"/>
    <property type="match status" value="1"/>
</dbReference>
<feature type="transmembrane region" description="Helical" evidence="2">
    <location>
        <begin position="429"/>
        <end position="446"/>
    </location>
</feature>
<evidence type="ECO:0000259" key="3">
    <source>
        <dbReference type="SMART" id="SM01080"/>
    </source>
</evidence>